<dbReference type="InterPro" id="IPR027417">
    <property type="entry name" value="P-loop_NTPase"/>
</dbReference>
<evidence type="ECO:0000313" key="4">
    <source>
        <dbReference type="EMBL" id="CAH0548835.1"/>
    </source>
</evidence>
<dbReference type="AlphaFoldDB" id="A0A9P0FBD7"/>
<dbReference type="InterPro" id="IPR000863">
    <property type="entry name" value="Sulfotransferase_dom"/>
</dbReference>
<accession>A0A9P0FBD7</accession>
<dbReference type="EMBL" id="OV121141">
    <property type="protein sequence ID" value="CAH0548835.1"/>
    <property type="molecule type" value="Genomic_DNA"/>
</dbReference>
<sequence>MVWQICNNLDIDGAGRGYLVKRYMVFEFAARFNEEEFKKLVEFNKETPKRFNDAQEIFTKTWDRNWPQDKRRFVKTHLPISLLPRDLLKSGCKIIYVARSPKDMMVSRYYHNRWLFKDGEKFILTFPLLGAHTRRLGTKKQQKRAVHVL</sequence>
<feature type="domain" description="Sulfotransferase" evidence="3">
    <location>
        <begin position="63"/>
        <end position="114"/>
    </location>
</feature>
<organism evidence="4 5">
    <name type="scientific">Brassicogethes aeneus</name>
    <name type="common">Rape pollen beetle</name>
    <name type="synonym">Meligethes aeneus</name>
    <dbReference type="NCBI Taxonomy" id="1431903"/>
    <lineage>
        <taxon>Eukaryota</taxon>
        <taxon>Metazoa</taxon>
        <taxon>Ecdysozoa</taxon>
        <taxon>Arthropoda</taxon>
        <taxon>Hexapoda</taxon>
        <taxon>Insecta</taxon>
        <taxon>Pterygota</taxon>
        <taxon>Neoptera</taxon>
        <taxon>Endopterygota</taxon>
        <taxon>Coleoptera</taxon>
        <taxon>Polyphaga</taxon>
        <taxon>Cucujiformia</taxon>
        <taxon>Nitidulidae</taxon>
        <taxon>Meligethinae</taxon>
        <taxon>Brassicogethes</taxon>
    </lineage>
</organism>
<proteinExistence type="inferred from homology"/>
<dbReference type="PANTHER" id="PTHR11783">
    <property type="entry name" value="SULFOTRANSFERASE SULT"/>
    <property type="match status" value="1"/>
</dbReference>
<reference evidence="4" key="1">
    <citation type="submission" date="2021-12" db="EMBL/GenBank/DDBJ databases">
        <authorList>
            <person name="King R."/>
        </authorList>
    </citation>
    <scope>NUCLEOTIDE SEQUENCE</scope>
</reference>
<dbReference type="Pfam" id="PF00685">
    <property type="entry name" value="Sulfotransfer_1"/>
    <property type="match status" value="1"/>
</dbReference>
<dbReference type="Gene3D" id="3.40.50.300">
    <property type="entry name" value="P-loop containing nucleotide triphosphate hydrolases"/>
    <property type="match status" value="1"/>
</dbReference>
<gene>
    <name evidence="4" type="ORF">MELIAE_LOCUS2208</name>
</gene>
<evidence type="ECO:0000256" key="1">
    <source>
        <dbReference type="ARBA" id="ARBA00005771"/>
    </source>
</evidence>
<name>A0A9P0FBD7_BRAAE</name>
<dbReference type="OrthoDB" id="205623at2759"/>
<dbReference type="Proteomes" id="UP001154078">
    <property type="component" value="Chromosome 10"/>
</dbReference>
<evidence type="ECO:0000259" key="3">
    <source>
        <dbReference type="Pfam" id="PF00685"/>
    </source>
</evidence>
<dbReference type="SUPFAM" id="SSF52540">
    <property type="entry name" value="P-loop containing nucleoside triphosphate hydrolases"/>
    <property type="match status" value="1"/>
</dbReference>
<keyword evidence="2" id="KW-0808">Transferase</keyword>
<dbReference type="GO" id="GO:0008146">
    <property type="term" value="F:sulfotransferase activity"/>
    <property type="evidence" value="ECO:0007669"/>
    <property type="project" value="InterPro"/>
</dbReference>
<evidence type="ECO:0000256" key="2">
    <source>
        <dbReference type="ARBA" id="ARBA00022679"/>
    </source>
</evidence>
<keyword evidence="5" id="KW-1185">Reference proteome</keyword>
<comment type="similarity">
    <text evidence="1">Belongs to the sulfotransferase 1 family.</text>
</comment>
<protein>
    <recommendedName>
        <fullName evidence="3">Sulfotransferase domain-containing protein</fullName>
    </recommendedName>
</protein>
<evidence type="ECO:0000313" key="5">
    <source>
        <dbReference type="Proteomes" id="UP001154078"/>
    </source>
</evidence>